<comment type="similarity">
    <text evidence="2">Belongs to the TolB family.</text>
</comment>
<evidence type="ECO:0000313" key="6">
    <source>
        <dbReference type="EMBL" id="CBX28469.1"/>
    </source>
</evidence>
<evidence type="ECO:0000256" key="1">
    <source>
        <dbReference type="ARBA" id="ARBA00004418"/>
    </source>
</evidence>
<dbReference type="InterPro" id="IPR014167">
    <property type="entry name" value="Tol-Pal_TolB"/>
</dbReference>
<keyword evidence="3" id="KW-0732">Signal</keyword>
<protein>
    <submittedName>
        <fullName evidence="6">Protein tolB</fullName>
    </submittedName>
</protein>
<name>E1YD25_9BACT</name>
<dbReference type="Gene3D" id="3.40.50.10070">
    <property type="entry name" value="TolB, N-terminal domain"/>
    <property type="match status" value="1"/>
</dbReference>
<dbReference type="NCBIfam" id="TIGR02800">
    <property type="entry name" value="propeller_TolB"/>
    <property type="match status" value="1"/>
</dbReference>
<sequence>MIRINVKEFLMKYFRLFIVFVAALLTMTGTSFGGYDYIDINSPSIRKMPIAVPLFKSGTGTLKNGDMQLPKKASDMLSGMLDFTGYFKILDRESFLENLLKPETTLQTVDFRNWTTVGAELLVTGTIQANGNDLEIEMRLFDTVKANQLVGKKYKGGVNDLRHILRLFASEIVFCLTGNRGVFDTRIAFVSTGSGKKEIYICDFDGTNVRQFTKNNSITLFPAWSSDGQWIAYTSYLKGNPDLYIKNVSNNSISVVSKKGINITPSWMPGKFELAATLSFSGDQDIYLMTGTGKIIKKLTNSTGSDVSPTFSPDGKKMAFVSSRSGTPQIYIQDISTGNEQRLTFNGRYNTQPCWSPKGNKIVYSGLDGGKHNIFIIALDGKDPVQLTHNEGDNESPFWSPDGSLIVFSSTREGPSRIYVMTSYGTDQKRLFSISGEQSNPKWSPGLFNK</sequence>
<dbReference type="InterPro" id="IPR007195">
    <property type="entry name" value="TolB_N"/>
</dbReference>
<comment type="subcellular location">
    <subcellularLocation>
        <location evidence="1">Periplasm</location>
    </subcellularLocation>
</comment>
<dbReference type="InterPro" id="IPR011042">
    <property type="entry name" value="6-blade_b-propeller_TolB-like"/>
</dbReference>
<organism evidence="6">
    <name type="scientific">uncultured Desulfobacterium sp</name>
    <dbReference type="NCBI Taxonomy" id="201089"/>
    <lineage>
        <taxon>Bacteria</taxon>
        <taxon>Pseudomonadati</taxon>
        <taxon>Thermodesulfobacteriota</taxon>
        <taxon>Desulfobacteria</taxon>
        <taxon>Desulfobacterales</taxon>
        <taxon>Desulfobacteriaceae</taxon>
        <taxon>Desulfobacterium</taxon>
        <taxon>environmental samples</taxon>
    </lineage>
</organism>
<dbReference type="SUPFAM" id="SSF52964">
    <property type="entry name" value="TolB, N-terminal domain"/>
    <property type="match status" value="1"/>
</dbReference>
<proteinExistence type="inferred from homology"/>
<feature type="domain" description="TolB N-terminal" evidence="5">
    <location>
        <begin position="37"/>
        <end position="149"/>
    </location>
</feature>
<dbReference type="Pfam" id="PF04052">
    <property type="entry name" value="TolB_N"/>
    <property type="match status" value="1"/>
</dbReference>
<dbReference type="HAMAP" id="MF_00671">
    <property type="entry name" value="TolB"/>
    <property type="match status" value="1"/>
</dbReference>
<evidence type="ECO:0000256" key="2">
    <source>
        <dbReference type="ARBA" id="ARBA00009820"/>
    </source>
</evidence>
<evidence type="ECO:0000256" key="3">
    <source>
        <dbReference type="ARBA" id="ARBA00022729"/>
    </source>
</evidence>
<dbReference type="Pfam" id="PF07676">
    <property type="entry name" value="PD40"/>
    <property type="match status" value="2"/>
</dbReference>
<keyword evidence="4" id="KW-0574">Periplasm</keyword>
<dbReference type="EMBL" id="FR695868">
    <property type="protein sequence ID" value="CBX28469.1"/>
    <property type="molecule type" value="Genomic_DNA"/>
</dbReference>
<evidence type="ECO:0000259" key="5">
    <source>
        <dbReference type="Pfam" id="PF04052"/>
    </source>
</evidence>
<gene>
    <name evidence="6" type="ORF">N47_G37930</name>
</gene>
<dbReference type="InterPro" id="IPR011659">
    <property type="entry name" value="WD40"/>
</dbReference>
<dbReference type="PANTHER" id="PTHR36842">
    <property type="entry name" value="PROTEIN TOLB HOMOLOG"/>
    <property type="match status" value="1"/>
</dbReference>
<dbReference type="SUPFAM" id="SSF69304">
    <property type="entry name" value="Tricorn protease N-terminal domain"/>
    <property type="match status" value="1"/>
</dbReference>
<evidence type="ECO:0000256" key="4">
    <source>
        <dbReference type="ARBA" id="ARBA00022764"/>
    </source>
</evidence>
<dbReference type="GO" id="GO:0017038">
    <property type="term" value="P:protein import"/>
    <property type="evidence" value="ECO:0007669"/>
    <property type="project" value="InterPro"/>
</dbReference>
<dbReference type="Gene3D" id="2.120.10.30">
    <property type="entry name" value="TolB, C-terminal domain"/>
    <property type="match status" value="2"/>
</dbReference>
<dbReference type="GO" id="GO:0042597">
    <property type="term" value="C:periplasmic space"/>
    <property type="evidence" value="ECO:0007669"/>
    <property type="project" value="UniProtKB-SubCell"/>
</dbReference>
<reference evidence="6" key="1">
    <citation type="journal article" date="2011" name="Environ. Microbiol.">
        <title>Genomic insights into the metabolic potential of the polycyclic aromatic hydrocarbon degrading sulfate-reducing Deltaproteobacterium N47.</title>
        <authorList>
            <person name="Bergmann F."/>
            <person name="Selesi D."/>
            <person name="Weinmaier T."/>
            <person name="Tischler P."/>
            <person name="Rattei T."/>
            <person name="Meckenstock R.U."/>
        </authorList>
    </citation>
    <scope>NUCLEOTIDE SEQUENCE</scope>
</reference>
<accession>E1YD25</accession>
<dbReference type="PANTHER" id="PTHR36842:SF1">
    <property type="entry name" value="PROTEIN TOLB"/>
    <property type="match status" value="1"/>
</dbReference>
<dbReference type="AlphaFoldDB" id="E1YD25"/>
<dbReference type="Pfam" id="PF26549">
    <property type="entry name" value="Tricorn_N"/>
    <property type="match status" value="1"/>
</dbReference>